<keyword evidence="20" id="KW-1185">Reference proteome</keyword>
<dbReference type="InterPro" id="IPR007329">
    <property type="entry name" value="FMN-bd"/>
</dbReference>
<keyword evidence="1 16" id="KW-0813">Transport</keyword>
<protein>
    <recommendedName>
        <fullName evidence="16 17">Na(+)-translocating NADH-quinone reductase subunit C</fullName>
        <shortName evidence="16 17">Na(+)-NQR subunit C</shortName>
        <shortName evidence="16 17">Na(+)-translocating NQR subunit C</shortName>
        <ecNumber evidence="16 17">7.2.1.1</ecNumber>
    </recommendedName>
    <alternativeName>
        <fullName evidence="16 17">NQR complex subunit C</fullName>
    </alternativeName>
    <alternativeName>
        <fullName evidence="16 17">NQR-1 subunit C</fullName>
    </alternativeName>
</protein>
<dbReference type="NCBIfam" id="NF003749">
    <property type="entry name" value="PRK05346.1-5"/>
    <property type="match status" value="1"/>
</dbReference>
<dbReference type="HAMAP" id="MF_00427">
    <property type="entry name" value="NqrC"/>
    <property type="match status" value="1"/>
</dbReference>
<dbReference type="PIRSF" id="PIRSF009437">
    <property type="entry name" value="NQR-1_subunit_C"/>
    <property type="match status" value="1"/>
</dbReference>
<dbReference type="NCBIfam" id="TIGR01938">
    <property type="entry name" value="nqrC"/>
    <property type="match status" value="1"/>
</dbReference>
<evidence type="ECO:0000256" key="14">
    <source>
        <dbReference type="ARBA" id="ARBA00023136"/>
    </source>
</evidence>
<dbReference type="InterPro" id="IPR010204">
    <property type="entry name" value="NqrC"/>
</dbReference>
<evidence type="ECO:0000259" key="18">
    <source>
        <dbReference type="SMART" id="SM00900"/>
    </source>
</evidence>
<evidence type="ECO:0000256" key="1">
    <source>
        <dbReference type="ARBA" id="ARBA00022448"/>
    </source>
</evidence>
<evidence type="ECO:0000256" key="11">
    <source>
        <dbReference type="ARBA" id="ARBA00023053"/>
    </source>
</evidence>
<dbReference type="NCBIfam" id="NF003746">
    <property type="entry name" value="PRK05346.1-1"/>
    <property type="match status" value="1"/>
</dbReference>
<dbReference type="EC" id="7.2.1.1" evidence="16 17"/>
<dbReference type="GO" id="GO:0005886">
    <property type="term" value="C:plasma membrane"/>
    <property type="evidence" value="ECO:0007669"/>
    <property type="project" value="UniProtKB-SubCell"/>
</dbReference>
<evidence type="ECO:0000256" key="9">
    <source>
        <dbReference type="ARBA" id="ARBA00022989"/>
    </source>
</evidence>
<dbReference type="PANTHER" id="PTHR37838:SF1">
    <property type="entry name" value="NA(+)-TRANSLOCATING NADH-QUINONE REDUCTASE SUBUNIT C"/>
    <property type="match status" value="1"/>
</dbReference>
<keyword evidence="6 16" id="KW-0288">FMN</keyword>
<dbReference type="AlphaFoldDB" id="A0A6H1UB67"/>
<keyword evidence="10 16" id="KW-0520">NAD</keyword>
<keyword evidence="14 16" id="KW-0472">Membrane</keyword>
<keyword evidence="13 16" id="KW-0830">Ubiquinone</keyword>
<keyword evidence="15 16" id="KW-0739">Sodium transport</keyword>
<dbReference type="GO" id="GO:0016655">
    <property type="term" value="F:oxidoreductase activity, acting on NAD(P)H, quinone or similar compound as acceptor"/>
    <property type="evidence" value="ECO:0007669"/>
    <property type="project" value="UniProtKB-UniRule"/>
</dbReference>
<accession>A0A6H1UB67</accession>
<evidence type="ECO:0000256" key="10">
    <source>
        <dbReference type="ARBA" id="ARBA00023027"/>
    </source>
</evidence>
<keyword evidence="3" id="KW-0997">Cell inner membrane</keyword>
<organism evidence="19 20">
    <name type="scientific">Ferrimonas lipolytica</name>
    <dbReference type="NCBI Taxonomy" id="2724191"/>
    <lineage>
        <taxon>Bacteria</taxon>
        <taxon>Pseudomonadati</taxon>
        <taxon>Pseudomonadota</taxon>
        <taxon>Gammaproteobacteria</taxon>
        <taxon>Alteromonadales</taxon>
        <taxon>Ferrimonadaceae</taxon>
        <taxon>Ferrimonas</taxon>
    </lineage>
</organism>
<evidence type="ECO:0000256" key="6">
    <source>
        <dbReference type="ARBA" id="ARBA00022643"/>
    </source>
</evidence>
<dbReference type="SMART" id="SM00900">
    <property type="entry name" value="FMN_bind"/>
    <property type="match status" value="1"/>
</dbReference>
<evidence type="ECO:0000256" key="16">
    <source>
        <dbReference type="HAMAP-Rule" id="MF_00427"/>
    </source>
</evidence>
<keyword evidence="9 16" id="KW-1133">Transmembrane helix</keyword>
<evidence type="ECO:0000256" key="8">
    <source>
        <dbReference type="ARBA" id="ARBA00022967"/>
    </source>
</evidence>
<dbReference type="KEGG" id="fes:HER31_01030"/>
<evidence type="ECO:0000256" key="12">
    <source>
        <dbReference type="ARBA" id="ARBA00023065"/>
    </source>
</evidence>
<evidence type="ECO:0000256" key="17">
    <source>
        <dbReference type="PIRNR" id="PIRNR009437"/>
    </source>
</evidence>
<keyword evidence="4 16" id="KW-0597">Phosphoprotein</keyword>
<evidence type="ECO:0000313" key="20">
    <source>
        <dbReference type="Proteomes" id="UP000501602"/>
    </source>
</evidence>
<dbReference type="PANTHER" id="PTHR37838">
    <property type="entry name" value="NA(+)-TRANSLOCATING NADH-QUINONE REDUCTASE SUBUNIT C"/>
    <property type="match status" value="1"/>
</dbReference>
<keyword evidence="12 16" id="KW-0406">Ion transport</keyword>
<feature type="domain" description="FMN-binding" evidence="18">
    <location>
        <begin position="143"/>
        <end position="241"/>
    </location>
</feature>
<dbReference type="GO" id="GO:0006814">
    <property type="term" value="P:sodium ion transport"/>
    <property type="evidence" value="ECO:0007669"/>
    <property type="project" value="UniProtKB-UniRule"/>
</dbReference>
<dbReference type="RefSeq" id="WP_168658864.1">
    <property type="nucleotide sequence ID" value="NZ_CP051180.1"/>
</dbReference>
<evidence type="ECO:0000256" key="7">
    <source>
        <dbReference type="ARBA" id="ARBA00022692"/>
    </source>
</evidence>
<name>A0A6H1UB67_9GAMM</name>
<keyword evidence="11 16" id="KW-0915">Sodium</keyword>
<comment type="subunit">
    <text evidence="16 17">Composed of six subunits; NqrA, NqrB, NqrC, NqrD, NqrE and NqrF.</text>
</comment>
<comment type="cofactor">
    <cofactor evidence="16 17">
        <name>FMN</name>
        <dbReference type="ChEBI" id="CHEBI:58210"/>
    </cofactor>
</comment>
<evidence type="ECO:0000256" key="4">
    <source>
        <dbReference type="ARBA" id="ARBA00022553"/>
    </source>
</evidence>
<proteinExistence type="inferred from homology"/>
<comment type="catalytic activity">
    <reaction evidence="16 17">
        <text>a ubiquinone + n Na(+)(in) + NADH + H(+) = a ubiquinol + n Na(+)(out) + NAD(+)</text>
        <dbReference type="Rhea" id="RHEA:47748"/>
        <dbReference type="Rhea" id="RHEA-COMP:9565"/>
        <dbReference type="Rhea" id="RHEA-COMP:9566"/>
        <dbReference type="ChEBI" id="CHEBI:15378"/>
        <dbReference type="ChEBI" id="CHEBI:16389"/>
        <dbReference type="ChEBI" id="CHEBI:17976"/>
        <dbReference type="ChEBI" id="CHEBI:29101"/>
        <dbReference type="ChEBI" id="CHEBI:57540"/>
        <dbReference type="ChEBI" id="CHEBI:57945"/>
        <dbReference type="EC" id="7.2.1.1"/>
    </reaction>
</comment>
<evidence type="ECO:0000313" key="19">
    <source>
        <dbReference type="EMBL" id="QIZ75603.1"/>
    </source>
</evidence>
<comment type="similarity">
    <text evidence="16 17">Belongs to the NqrC family.</text>
</comment>
<gene>
    <name evidence="16" type="primary">nqrC</name>
    <name evidence="19" type="ORF">HER31_01030</name>
</gene>
<feature type="modified residue" description="FMN phosphoryl threonine" evidence="16">
    <location>
        <position position="224"/>
    </location>
</feature>
<keyword evidence="5 16" id="KW-0285">Flavoprotein</keyword>
<comment type="function">
    <text evidence="16">NQR complex catalyzes the reduction of ubiquinone-1 to ubiquinol by two successive reactions, coupled with the transport of Na(+) ions from the cytoplasm to the periplasm. NqrA to NqrE are probably involved in the second step, the conversion of ubisemiquinone to ubiquinol.</text>
</comment>
<evidence type="ECO:0000256" key="5">
    <source>
        <dbReference type="ARBA" id="ARBA00022630"/>
    </source>
</evidence>
<keyword evidence="8 16" id="KW-1278">Translocase</keyword>
<dbReference type="EMBL" id="CP051180">
    <property type="protein sequence ID" value="QIZ75603.1"/>
    <property type="molecule type" value="Genomic_DNA"/>
</dbReference>
<keyword evidence="2 16" id="KW-1003">Cell membrane</keyword>
<evidence type="ECO:0000256" key="3">
    <source>
        <dbReference type="ARBA" id="ARBA00022519"/>
    </source>
</evidence>
<dbReference type="Proteomes" id="UP000501602">
    <property type="component" value="Chromosome"/>
</dbReference>
<reference evidence="19 20" key="1">
    <citation type="submission" date="2020-04" db="EMBL/GenBank/DDBJ databases">
        <title>Ferrimonas sp. S7 isolated from sea water.</title>
        <authorList>
            <person name="Bae S.S."/>
            <person name="Baek K."/>
        </authorList>
    </citation>
    <scope>NUCLEOTIDE SEQUENCE [LARGE SCALE GENOMIC DNA]</scope>
    <source>
        <strain evidence="19 20">S7</strain>
    </source>
</reference>
<dbReference type="GO" id="GO:0010181">
    <property type="term" value="F:FMN binding"/>
    <property type="evidence" value="ECO:0007669"/>
    <property type="project" value="UniProtKB-UniRule"/>
</dbReference>
<evidence type="ECO:0000256" key="15">
    <source>
        <dbReference type="ARBA" id="ARBA00023201"/>
    </source>
</evidence>
<comment type="caution">
    <text evidence="16">Lacks conserved residue(s) required for the propagation of feature annotation.</text>
</comment>
<evidence type="ECO:0000256" key="2">
    <source>
        <dbReference type="ARBA" id="ARBA00022475"/>
    </source>
</evidence>
<keyword evidence="7 16" id="KW-0812">Transmembrane</keyword>
<dbReference type="Pfam" id="PF04205">
    <property type="entry name" value="FMN_bind"/>
    <property type="match status" value="1"/>
</dbReference>
<sequence length="258" mass="27386">MSKSNDSFGKTVGVVLGLCLVCSLVVSGTAVALKPQQLQNKLQDKQKYILEAAGIEVEGGDIATTYNKYIEPRLVNFGSGDYVDGVDPVLYDQRKAARAPETSTKPANDIASISRRANDGVLYLVKGENGDVETVILPIHGYGLWSTMYGFLALESDLNTIQALVYYEQGETPGLGAEVENPKWKAKWPEKVAFDKAGNVAIKVVKGGAKVGDIHGVDGLAGATLTSNGVTNSLVFWLGAEGYGNFIAKARNGGLNNG</sequence>
<evidence type="ECO:0000256" key="13">
    <source>
        <dbReference type="ARBA" id="ARBA00023075"/>
    </source>
</evidence>
<comment type="subcellular location">
    <subcellularLocation>
        <location evidence="16">Cell membrane</location>
        <topology evidence="16">Single-pass membrane protein</topology>
    </subcellularLocation>
</comment>